<gene>
    <name evidence="1" type="ORF">GCM10011487_12510</name>
</gene>
<dbReference type="EMBL" id="BLJN01000001">
    <property type="protein sequence ID" value="GFE79251.1"/>
    <property type="molecule type" value="Genomic_DNA"/>
</dbReference>
<dbReference type="RefSeq" id="WP_129647377.1">
    <property type="nucleotide sequence ID" value="NZ_BLJN01000001.1"/>
</dbReference>
<evidence type="ECO:0000313" key="2">
    <source>
        <dbReference type="Proteomes" id="UP000445000"/>
    </source>
</evidence>
<sequence length="113" mass="12697">MTRAKRDDMVVIGMGLITLLEAVRQTETWWRIQGNDEALRHARALGHAVRETHRKFFSQAYSTDDDVGQALFTAEGLRDAARQCHEGQAALHERLLGGAEIIERLCRSRGGQP</sequence>
<reference evidence="2" key="1">
    <citation type="submission" date="2020-01" db="EMBL/GenBank/DDBJ databases">
        <title>'Steroidobacter agaridevorans' sp. nov., agar-degrading bacteria isolated from rhizosphere soils.</title>
        <authorList>
            <person name="Ikenaga M."/>
            <person name="Kataoka M."/>
            <person name="Murouchi A."/>
            <person name="Katsuragi S."/>
            <person name="Sakai M."/>
        </authorList>
    </citation>
    <scope>NUCLEOTIDE SEQUENCE [LARGE SCALE GENOMIC DNA]</scope>
    <source>
        <strain evidence="2">YU21-B</strain>
    </source>
</reference>
<proteinExistence type="predicted"/>
<evidence type="ECO:0000313" key="1">
    <source>
        <dbReference type="EMBL" id="GFE79251.1"/>
    </source>
</evidence>
<comment type="caution">
    <text evidence="1">The sequence shown here is derived from an EMBL/GenBank/DDBJ whole genome shotgun (WGS) entry which is preliminary data.</text>
</comment>
<dbReference type="Proteomes" id="UP000445000">
    <property type="component" value="Unassembled WGS sequence"/>
</dbReference>
<organism evidence="1 2">
    <name type="scientific">Steroidobacter agaridevorans</name>
    <dbReference type="NCBI Taxonomy" id="2695856"/>
    <lineage>
        <taxon>Bacteria</taxon>
        <taxon>Pseudomonadati</taxon>
        <taxon>Pseudomonadota</taxon>
        <taxon>Gammaproteobacteria</taxon>
        <taxon>Steroidobacterales</taxon>
        <taxon>Steroidobacteraceae</taxon>
        <taxon>Steroidobacter</taxon>
    </lineage>
</organism>
<accession>A0A829Y8E7</accession>
<keyword evidence="2" id="KW-1185">Reference proteome</keyword>
<protein>
    <submittedName>
        <fullName evidence="1">Uncharacterized protein</fullName>
    </submittedName>
</protein>
<dbReference type="AlphaFoldDB" id="A0A829Y8E7"/>
<name>A0A829Y8E7_9GAMM</name>